<keyword evidence="2" id="KW-1185">Reference proteome</keyword>
<dbReference type="AlphaFoldDB" id="A0A068SG05"/>
<dbReference type="OrthoDB" id="2293071at2759"/>
<protein>
    <submittedName>
        <fullName evidence="1">Uncharacterized protein</fullName>
    </submittedName>
</protein>
<evidence type="ECO:0000313" key="2">
    <source>
        <dbReference type="Proteomes" id="UP000027586"/>
    </source>
</evidence>
<dbReference type="VEuPathDB" id="FungiDB:LCOR_12072.1"/>
<organism evidence="1 2">
    <name type="scientific">Lichtheimia corymbifera JMRC:FSU:9682</name>
    <dbReference type="NCBI Taxonomy" id="1263082"/>
    <lineage>
        <taxon>Eukaryota</taxon>
        <taxon>Fungi</taxon>
        <taxon>Fungi incertae sedis</taxon>
        <taxon>Mucoromycota</taxon>
        <taxon>Mucoromycotina</taxon>
        <taxon>Mucoromycetes</taxon>
        <taxon>Mucorales</taxon>
        <taxon>Lichtheimiaceae</taxon>
        <taxon>Lichtheimia</taxon>
    </lineage>
</organism>
<comment type="caution">
    <text evidence="1">The sequence shown here is derived from an EMBL/GenBank/DDBJ whole genome shotgun (WGS) entry which is preliminary data.</text>
</comment>
<proteinExistence type="predicted"/>
<dbReference type="Proteomes" id="UP000027586">
    <property type="component" value="Unassembled WGS sequence"/>
</dbReference>
<reference evidence="1" key="1">
    <citation type="submission" date="2013-08" db="EMBL/GenBank/DDBJ databases">
        <title>Gene expansion shapes genome architecture in the human pathogen Lichtheimia corymbifera: an evolutionary genomics analysis in the ancient terrestrial Mucorales (Mucoromycotina).</title>
        <authorList>
            <person name="Schwartze V.U."/>
            <person name="Winter S."/>
            <person name="Shelest E."/>
            <person name="Marcet-Houben M."/>
            <person name="Horn F."/>
            <person name="Wehner S."/>
            <person name="Hoffmann K."/>
            <person name="Riege K."/>
            <person name="Sammeth M."/>
            <person name="Nowrousian M."/>
            <person name="Valiante V."/>
            <person name="Linde J."/>
            <person name="Jacobsen I.D."/>
            <person name="Marz M."/>
            <person name="Brakhage A.A."/>
            <person name="Gabaldon T."/>
            <person name="Bocker S."/>
            <person name="Voigt K."/>
        </authorList>
    </citation>
    <scope>NUCLEOTIDE SEQUENCE [LARGE SCALE GENOMIC DNA]</scope>
    <source>
        <strain evidence="1">FSU 9682</strain>
    </source>
</reference>
<dbReference type="EMBL" id="CBTN010000171">
    <property type="protein sequence ID" value="CDH61293.1"/>
    <property type="molecule type" value="Genomic_DNA"/>
</dbReference>
<name>A0A068SG05_9FUNG</name>
<gene>
    <name evidence="1" type="ORF">LCOR_12072.1</name>
</gene>
<evidence type="ECO:0000313" key="1">
    <source>
        <dbReference type="EMBL" id="CDH61293.1"/>
    </source>
</evidence>
<sequence>MQREVIDLTEDDNVESVSIATIVENGVETSNAGSVEQFETKRQELLREKWKEIDEKDCVQQVENIYALKGVVWIAHDKVDHVESRAGMWKMGLDIVECLIPTCIYHPETHFA</sequence>
<accession>A0A068SG05</accession>